<dbReference type="Proteomes" id="UP000073492">
    <property type="component" value="Unassembled WGS sequence"/>
</dbReference>
<evidence type="ECO:0008006" key="3">
    <source>
        <dbReference type="Google" id="ProtNLM"/>
    </source>
</evidence>
<sequence>MMSLAEDLTPRYFQNRTLSDLDAHAKIKHAVYQIDYAQKCFAAGDFTSCKGACEEIVSLPEEGRSKAIRAKAYMLLARAEVEGVWWQRSSNAQHALECWDLVIERDSSAHSRFPIDQALKYRIEAEKMYKEAQRAGVDIAAACAERSRFFQATSSQGLKNKTSATLL</sequence>
<protein>
    <recommendedName>
        <fullName evidence="3">Inclusion body clearance protein iml2</fullName>
    </recommendedName>
</protein>
<evidence type="ECO:0000313" key="1">
    <source>
        <dbReference type="EMBL" id="KXT10894.1"/>
    </source>
</evidence>
<comment type="caution">
    <text evidence="1">The sequence shown here is derived from an EMBL/GenBank/DDBJ whole genome shotgun (WGS) entry which is preliminary data.</text>
</comment>
<name>A0A139I863_9PEZI</name>
<accession>A0A139I863</accession>
<reference evidence="1 2" key="1">
    <citation type="submission" date="2015-07" db="EMBL/GenBank/DDBJ databases">
        <title>Comparative genomics of the Sigatoka disease complex on banana suggests a link between parallel evolutionary changes in Pseudocercospora fijiensis and Pseudocercospora eumusae and increased virulence on the banana host.</title>
        <authorList>
            <person name="Chang T.-C."/>
            <person name="Salvucci A."/>
            <person name="Crous P.W."/>
            <person name="Stergiopoulos I."/>
        </authorList>
    </citation>
    <scope>NUCLEOTIDE SEQUENCE [LARGE SCALE GENOMIC DNA]</scope>
    <source>
        <strain evidence="1 2">CBS 116634</strain>
    </source>
</reference>
<evidence type="ECO:0000313" key="2">
    <source>
        <dbReference type="Proteomes" id="UP000073492"/>
    </source>
</evidence>
<dbReference type="EMBL" id="LFZO01000234">
    <property type="protein sequence ID" value="KXT10894.1"/>
    <property type="molecule type" value="Genomic_DNA"/>
</dbReference>
<dbReference type="AlphaFoldDB" id="A0A139I863"/>
<organism evidence="1 2">
    <name type="scientific">Pseudocercospora musae</name>
    <dbReference type="NCBI Taxonomy" id="113226"/>
    <lineage>
        <taxon>Eukaryota</taxon>
        <taxon>Fungi</taxon>
        <taxon>Dikarya</taxon>
        <taxon>Ascomycota</taxon>
        <taxon>Pezizomycotina</taxon>
        <taxon>Dothideomycetes</taxon>
        <taxon>Dothideomycetidae</taxon>
        <taxon>Mycosphaerellales</taxon>
        <taxon>Mycosphaerellaceae</taxon>
        <taxon>Pseudocercospora</taxon>
    </lineage>
</organism>
<proteinExistence type="predicted"/>
<gene>
    <name evidence="1" type="ORF">AC579_9862</name>
</gene>
<keyword evidence="2" id="KW-1185">Reference proteome</keyword>